<comment type="similarity">
    <text evidence="2 6">Belongs to the class-I pyridoxal-phosphate-dependent aminotransferase family.</text>
</comment>
<evidence type="ECO:0000313" key="8">
    <source>
        <dbReference type="EMBL" id="GAA6144461.1"/>
    </source>
</evidence>
<evidence type="ECO:0000256" key="1">
    <source>
        <dbReference type="ARBA" id="ARBA00001933"/>
    </source>
</evidence>
<reference evidence="8 9" key="1">
    <citation type="submission" date="2024-04" db="EMBL/GenBank/DDBJ databases">
        <title>Draft genome sequence of Thalassolituus maritimus NBRC 116585.</title>
        <authorList>
            <person name="Miyakawa T."/>
            <person name="Kusuya Y."/>
            <person name="Miura T."/>
        </authorList>
    </citation>
    <scope>NUCLEOTIDE SEQUENCE [LARGE SCALE GENOMIC DNA]</scope>
    <source>
        <strain evidence="8 9">5NW40-0001</strain>
    </source>
</reference>
<accession>A0ABP9ZWE3</accession>
<comment type="cofactor">
    <cofactor evidence="1 6">
        <name>pyridoxal 5'-phosphate</name>
        <dbReference type="ChEBI" id="CHEBI:597326"/>
    </cofactor>
</comment>
<dbReference type="InterPro" id="IPR004839">
    <property type="entry name" value="Aminotransferase_I/II_large"/>
</dbReference>
<gene>
    <name evidence="8" type="ORF">NBRC116585_05780</name>
</gene>
<protein>
    <recommendedName>
        <fullName evidence="6">Aminotransferase</fullName>
        <ecNumber evidence="6">2.6.1.-</ecNumber>
    </recommendedName>
</protein>
<dbReference type="EC" id="2.6.1.-" evidence="6"/>
<dbReference type="NCBIfam" id="NF006514">
    <property type="entry name" value="PRK08960.1"/>
    <property type="match status" value="1"/>
</dbReference>
<dbReference type="GO" id="GO:0008483">
    <property type="term" value="F:transaminase activity"/>
    <property type="evidence" value="ECO:0007669"/>
    <property type="project" value="UniProtKB-KW"/>
</dbReference>
<evidence type="ECO:0000256" key="2">
    <source>
        <dbReference type="ARBA" id="ARBA00007441"/>
    </source>
</evidence>
<organism evidence="8 9">
    <name type="scientific">Thalassolituus maritimus</name>
    <dbReference type="NCBI Taxonomy" id="484498"/>
    <lineage>
        <taxon>Bacteria</taxon>
        <taxon>Pseudomonadati</taxon>
        <taxon>Pseudomonadota</taxon>
        <taxon>Gammaproteobacteria</taxon>
        <taxon>Oceanospirillales</taxon>
        <taxon>Oceanospirillaceae</taxon>
        <taxon>Thalassolituus</taxon>
    </lineage>
</organism>
<proteinExistence type="inferred from homology"/>
<sequence>MAILAEAQALQAAGKDIIHMEVGEPDFSTPEPITEAGVAALRAGRTGYTPALGLPELREKIAQYYDTRFGVALSPERVVLTPGASGALLLLTAARLNPGDNLMLADPGYPCNRHFARVFEAHGQLIPAGPEQKYQLTAQDVNDHWHAKTRAALVATPANPTGTVLSLPELADLSDAVTLKGGELWVDEIYQGLNYGGSGSAETVLSVADDAVVLNSFSKFFGMTGWRLGWTIVPDDLVPTMDTLAQNLFLAPPTPAQYAALGAFTPEVMAILEERRQILERRRDYLLTALPELGFKIHVVPEGAFYVYADASQFTQDSLEFCSRVLRETGVAITPGIDFGDHRAREHVRFAFTTELPRLKEAMARLADWLPAYCREEAE</sequence>
<dbReference type="Pfam" id="PF00155">
    <property type="entry name" value="Aminotran_1_2"/>
    <property type="match status" value="1"/>
</dbReference>
<feature type="domain" description="Aminotransferase class I/classII large" evidence="7">
    <location>
        <begin position="15"/>
        <end position="366"/>
    </location>
</feature>
<dbReference type="PANTHER" id="PTHR46383">
    <property type="entry name" value="ASPARTATE AMINOTRANSFERASE"/>
    <property type="match status" value="1"/>
</dbReference>
<dbReference type="PANTHER" id="PTHR46383:SF2">
    <property type="entry name" value="AMINOTRANSFERASE"/>
    <property type="match status" value="1"/>
</dbReference>
<dbReference type="CDD" id="cd00609">
    <property type="entry name" value="AAT_like"/>
    <property type="match status" value="1"/>
</dbReference>
<dbReference type="PROSITE" id="PS00105">
    <property type="entry name" value="AA_TRANSFER_CLASS_1"/>
    <property type="match status" value="1"/>
</dbReference>
<dbReference type="InterPro" id="IPR004838">
    <property type="entry name" value="NHTrfase_class1_PyrdxlP-BS"/>
</dbReference>
<evidence type="ECO:0000259" key="7">
    <source>
        <dbReference type="Pfam" id="PF00155"/>
    </source>
</evidence>
<evidence type="ECO:0000256" key="5">
    <source>
        <dbReference type="ARBA" id="ARBA00022898"/>
    </source>
</evidence>
<dbReference type="Proteomes" id="UP001481413">
    <property type="component" value="Unassembled WGS sequence"/>
</dbReference>
<evidence type="ECO:0000256" key="3">
    <source>
        <dbReference type="ARBA" id="ARBA00022576"/>
    </source>
</evidence>
<dbReference type="InterPro" id="IPR050596">
    <property type="entry name" value="AspAT/PAT-like"/>
</dbReference>
<keyword evidence="5" id="KW-0663">Pyridoxal phosphate</keyword>
<evidence type="ECO:0000256" key="4">
    <source>
        <dbReference type="ARBA" id="ARBA00022679"/>
    </source>
</evidence>
<evidence type="ECO:0000256" key="6">
    <source>
        <dbReference type="RuleBase" id="RU000481"/>
    </source>
</evidence>
<evidence type="ECO:0000313" key="9">
    <source>
        <dbReference type="Proteomes" id="UP001481413"/>
    </source>
</evidence>
<dbReference type="Gene3D" id="3.40.640.10">
    <property type="entry name" value="Type I PLP-dependent aspartate aminotransferase-like (Major domain)"/>
    <property type="match status" value="1"/>
</dbReference>
<keyword evidence="9" id="KW-1185">Reference proteome</keyword>
<dbReference type="EMBL" id="BAABWH010000001">
    <property type="protein sequence ID" value="GAA6144461.1"/>
    <property type="molecule type" value="Genomic_DNA"/>
</dbReference>
<name>A0ABP9ZWE3_9GAMM</name>
<dbReference type="InterPro" id="IPR015424">
    <property type="entry name" value="PyrdxlP-dep_Trfase"/>
</dbReference>
<dbReference type="InterPro" id="IPR015421">
    <property type="entry name" value="PyrdxlP-dep_Trfase_major"/>
</dbReference>
<keyword evidence="4 6" id="KW-0808">Transferase</keyword>
<comment type="caution">
    <text evidence="8">The sequence shown here is derived from an EMBL/GenBank/DDBJ whole genome shotgun (WGS) entry which is preliminary data.</text>
</comment>
<keyword evidence="3 6" id="KW-0032">Aminotransferase</keyword>
<dbReference type="SUPFAM" id="SSF53383">
    <property type="entry name" value="PLP-dependent transferases"/>
    <property type="match status" value="1"/>
</dbReference>